<accession>A0ABD2WCQ1</accession>
<organism evidence="1 2">
    <name type="scientific">Trichogramma kaykai</name>
    <dbReference type="NCBI Taxonomy" id="54128"/>
    <lineage>
        <taxon>Eukaryota</taxon>
        <taxon>Metazoa</taxon>
        <taxon>Ecdysozoa</taxon>
        <taxon>Arthropoda</taxon>
        <taxon>Hexapoda</taxon>
        <taxon>Insecta</taxon>
        <taxon>Pterygota</taxon>
        <taxon>Neoptera</taxon>
        <taxon>Endopterygota</taxon>
        <taxon>Hymenoptera</taxon>
        <taxon>Apocrita</taxon>
        <taxon>Proctotrupomorpha</taxon>
        <taxon>Chalcidoidea</taxon>
        <taxon>Trichogrammatidae</taxon>
        <taxon>Trichogramma</taxon>
    </lineage>
</organism>
<dbReference type="AlphaFoldDB" id="A0ABD2WCQ1"/>
<evidence type="ECO:0000313" key="1">
    <source>
        <dbReference type="EMBL" id="KAL3390865.1"/>
    </source>
</evidence>
<keyword evidence="2" id="KW-1185">Reference proteome</keyword>
<dbReference type="EMBL" id="JBJJXI010000114">
    <property type="protein sequence ID" value="KAL3390865.1"/>
    <property type="molecule type" value="Genomic_DNA"/>
</dbReference>
<evidence type="ECO:0000313" key="2">
    <source>
        <dbReference type="Proteomes" id="UP001627154"/>
    </source>
</evidence>
<dbReference type="Proteomes" id="UP001627154">
    <property type="component" value="Unassembled WGS sequence"/>
</dbReference>
<protein>
    <submittedName>
        <fullName evidence="1">Uncharacterized protein</fullName>
    </submittedName>
</protein>
<gene>
    <name evidence="1" type="ORF">TKK_014332</name>
</gene>
<proteinExistence type="predicted"/>
<reference evidence="1 2" key="1">
    <citation type="journal article" date="2024" name="bioRxiv">
        <title>A reference genome for Trichogramma kaykai: A tiny desert-dwelling parasitoid wasp with competing sex-ratio distorters.</title>
        <authorList>
            <person name="Culotta J."/>
            <person name="Lindsey A.R."/>
        </authorList>
    </citation>
    <scope>NUCLEOTIDE SEQUENCE [LARGE SCALE GENOMIC DNA]</scope>
    <source>
        <strain evidence="1 2">KSX58</strain>
    </source>
</reference>
<sequence length="84" mass="10159">MLQMRHDPPNLSNNPSARRERAVQYLRRNNELMDWNVDHDVHFIEEYNDMSRKHTTAEERHLCNVALAQDISHDEEYINYLYTS</sequence>
<name>A0ABD2WCQ1_9HYME</name>
<comment type="caution">
    <text evidence="1">The sequence shown here is derived from an EMBL/GenBank/DDBJ whole genome shotgun (WGS) entry which is preliminary data.</text>
</comment>